<reference evidence="1 2" key="2">
    <citation type="journal article" date="2022" name="Mol. Ecol. Resour.">
        <title>The genomes of chicory, endive, great burdock and yacon provide insights into Asteraceae paleo-polyploidization history and plant inulin production.</title>
        <authorList>
            <person name="Fan W."/>
            <person name="Wang S."/>
            <person name="Wang H."/>
            <person name="Wang A."/>
            <person name="Jiang F."/>
            <person name="Liu H."/>
            <person name="Zhao H."/>
            <person name="Xu D."/>
            <person name="Zhang Y."/>
        </authorList>
    </citation>
    <scope>NUCLEOTIDE SEQUENCE [LARGE SCALE GENOMIC DNA]</scope>
    <source>
        <strain evidence="2">cv. Punajuju</strain>
        <tissue evidence="1">Leaves</tissue>
    </source>
</reference>
<evidence type="ECO:0000313" key="1">
    <source>
        <dbReference type="EMBL" id="KAI3765176.1"/>
    </source>
</evidence>
<gene>
    <name evidence="1" type="ORF">L2E82_15203</name>
</gene>
<organism evidence="1 2">
    <name type="scientific">Cichorium intybus</name>
    <name type="common">Chicory</name>
    <dbReference type="NCBI Taxonomy" id="13427"/>
    <lineage>
        <taxon>Eukaryota</taxon>
        <taxon>Viridiplantae</taxon>
        <taxon>Streptophyta</taxon>
        <taxon>Embryophyta</taxon>
        <taxon>Tracheophyta</taxon>
        <taxon>Spermatophyta</taxon>
        <taxon>Magnoliopsida</taxon>
        <taxon>eudicotyledons</taxon>
        <taxon>Gunneridae</taxon>
        <taxon>Pentapetalae</taxon>
        <taxon>asterids</taxon>
        <taxon>campanulids</taxon>
        <taxon>Asterales</taxon>
        <taxon>Asteraceae</taxon>
        <taxon>Cichorioideae</taxon>
        <taxon>Cichorieae</taxon>
        <taxon>Cichoriinae</taxon>
        <taxon>Cichorium</taxon>
    </lineage>
</organism>
<proteinExistence type="predicted"/>
<dbReference type="EMBL" id="CM042011">
    <property type="protein sequence ID" value="KAI3765176.1"/>
    <property type="molecule type" value="Genomic_DNA"/>
</dbReference>
<reference evidence="2" key="1">
    <citation type="journal article" date="2022" name="Mol. Ecol. Resour.">
        <title>The genomes of chicory, endive, great burdock and yacon provide insights into Asteraceae palaeo-polyploidization history and plant inulin production.</title>
        <authorList>
            <person name="Fan W."/>
            <person name="Wang S."/>
            <person name="Wang H."/>
            <person name="Wang A."/>
            <person name="Jiang F."/>
            <person name="Liu H."/>
            <person name="Zhao H."/>
            <person name="Xu D."/>
            <person name="Zhang Y."/>
        </authorList>
    </citation>
    <scope>NUCLEOTIDE SEQUENCE [LARGE SCALE GENOMIC DNA]</scope>
    <source>
        <strain evidence="2">cv. Punajuju</strain>
    </source>
</reference>
<name>A0ACB9F3B8_CICIN</name>
<sequence length="287" mass="33464">MAFLTNISHQSCSSQLAFGHQITPHPQNHKISIAPGCNTSHQLKLTNNTSNQVKHCSNPYKTNQSGNHMNSLIAEDENDMKHAELVKRVRTLIDKVDNDRFEDLLMVDALQRLAIDYHFDDEINLILTRRSMQIFQTDLLQHKNLYEVSLCFRILRQNGFHVLADVFMKFKGNNNEFDENLNKDIRGLMALYEASQLRTEGEIILDEAEKFSYQILQETMKFLDEDQARTVYHTLENPYQLTLPYCNLKNSMKDYNGTILQELAELDFSMLQCIHQKELKQISRYKS</sequence>
<evidence type="ECO:0000313" key="2">
    <source>
        <dbReference type="Proteomes" id="UP001055811"/>
    </source>
</evidence>
<protein>
    <submittedName>
        <fullName evidence="1">Uncharacterized protein</fullName>
    </submittedName>
</protein>
<keyword evidence="2" id="KW-1185">Reference proteome</keyword>
<comment type="caution">
    <text evidence="1">The sequence shown here is derived from an EMBL/GenBank/DDBJ whole genome shotgun (WGS) entry which is preliminary data.</text>
</comment>
<accession>A0ACB9F3B8</accession>
<dbReference type="Proteomes" id="UP001055811">
    <property type="component" value="Linkage Group LG03"/>
</dbReference>